<organism evidence="6 7">
    <name type="scientific">Triparma laevis f. inornata</name>
    <dbReference type="NCBI Taxonomy" id="1714386"/>
    <lineage>
        <taxon>Eukaryota</taxon>
        <taxon>Sar</taxon>
        <taxon>Stramenopiles</taxon>
        <taxon>Ochrophyta</taxon>
        <taxon>Bolidophyceae</taxon>
        <taxon>Parmales</taxon>
        <taxon>Triparmaceae</taxon>
        <taxon>Triparma</taxon>
    </lineage>
</organism>
<evidence type="ECO:0000256" key="1">
    <source>
        <dbReference type="ARBA" id="ARBA00022723"/>
    </source>
</evidence>
<evidence type="ECO:0000256" key="2">
    <source>
        <dbReference type="ARBA" id="ARBA00022771"/>
    </source>
</evidence>
<dbReference type="GO" id="GO:0008270">
    <property type="term" value="F:zinc ion binding"/>
    <property type="evidence" value="ECO:0007669"/>
    <property type="project" value="UniProtKB-KW"/>
</dbReference>
<reference evidence="7" key="1">
    <citation type="journal article" date="2023" name="Commun. Biol.">
        <title>Genome analysis of Parmales, the sister group of diatoms, reveals the evolutionary specialization of diatoms from phago-mixotrophs to photoautotrophs.</title>
        <authorList>
            <person name="Ban H."/>
            <person name="Sato S."/>
            <person name="Yoshikawa S."/>
            <person name="Yamada K."/>
            <person name="Nakamura Y."/>
            <person name="Ichinomiya M."/>
            <person name="Sato N."/>
            <person name="Blanc-Mathieu R."/>
            <person name="Endo H."/>
            <person name="Kuwata A."/>
            <person name="Ogata H."/>
        </authorList>
    </citation>
    <scope>NUCLEOTIDE SEQUENCE [LARGE SCALE GENOMIC DNA]</scope>
</reference>
<evidence type="ECO:0000313" key="6">
    <source>
        <dbReference type="EMBL" id="GMH86144.1"/>
    </source>
</evidence>
<dbReference type="SMART" id="SM00547">
    <property type="entry name" value="ZnF_RBZ"/>
    <property type="match status" value="2"/>
</dbReference>
<feature type="compositionally biased region" description="Polar residues" evidence="4">
    <location>
        <begin position="8"/>
        <end position="27"/>
    </location>
</feature>
<feature type="region of interest" description="Disordered" evidence="4">
    <location>
        <begin position="1"/>
        <end position="165"/>
    </location>
</feature>
<feature type="compositionally biased region" description="Polar residues" evidence="4">
    <location>
        <begin position="39"/>
        <end position="53"/>
    </location>
</feature>
<feature type="compositionally biased region" description="Basic residues" evidence="4">
    <location>
        <begin position="55"/>
        <end position="70"/>
    </location>
</feature>
<name>A0A9W7B8E4_9STRA</name>
<accession>A0A9W7B8E4</accession>
<feature type="domain" description="RanBP2-type" evidence="5">
    <location>
        <begin position="331"/>
        <end position="356"/>
    </location>
</feature>
<evidence type="ECO:0000256" key="4">
    <source>
        <dbReference type="SAM" id="MobiDB-lite"/>
    </source>
</evidence>
<keyword evidence="2" id="KW-0863">Zinc-finger</keyword>
<keyword evidence="1" id="KW-0479">Metal-binding</keyword>
<dbReference type="Proteomes" id="UP001162640">
    <property type="component" value="Unassembled WGS sequence"/>
</dbReference>
<sequence>MHTAAVTDVSNAPRPSTPTYTAFSKRSTAAPLPSPLVPSISNISNGNDHSQLVGSKKKKKKKNKKKKSKRLPVEEKKEEDVALDLGLIPLKSSLSQTQTTKTEERETTDPEPTESTDPSSPSPSNTKSVDKNDVVAPIDPEFPTPPPGKQQDKGDGQDGGQDEDYVVVSTEDRTQMWNKLGVESSAIPVGGLPGPFKGEGVGAEGFVPKSVSLAKEEAKGSISDFFTDAIKEEVKMSLKEEVCTPNVSKLKIVGDESDSEMTELDTPDERSIVRNLTRNLSLTSKEEELEGSTIGYAEPAKKSSIDKNDKHSAWNNYEMVDRASSPAKLGNGWTCNSCTFFNSKQHAWVCECCGSAKGRQQGLCQCENPPTLGLGLGGKVEKLEKAISWSCKACSFENETMSARKCEICDSKRDADELGFQMQVEMEVKEEDVMEAKKKQGILKKIVGFFKR</sequence>
<dbReference type="AlphaFoldDB" id="A0A9W7B8E4"/>
<keyword evidence="3" id="KW-0862">Zinc</keyword>
<proteinExistence type="predicted"/>
<feature type="domain" description="RanBP2-type" evidence="5">
    <location>
        <begin position="387"/>
        <end position="412"/>
    </location>
</feature>
<feature type="compositionally biased region" description="Basic and acidic residues" evidence="4">
    <location>
        <begin position="71"/>
        <end position="80"/>
    </location>
</feature>
<evidence type="ECO:0000313" key="7">
    <source>
        <dbReference type="Proteomes" id="UP001162640"/>
    </source>
</evidence>
<protein>
    <recommendedName>
        <fullName evidence="5">RanBP2-type domain-containing protein</fullName>
    </recommendedName>
</protein>
<evidence type="ECO:0000256" key="3">
    <source>
        <dbReference type="ARBA" id="ARBA00022833"/>
    </source>
</evidence>
<dbReference type="Gene3D" id="2.30.30.380">
    <property type="entry name" value="Zn-finger domain of Sec23/24"/>
    <property type="match status" value="1"/>
</dbReference>
<gene>
    <name evidence="6" type="ORF">TL16_g10447</name>
</gene>
<evidence type="ECO:0000259" key="5">
    <source>
        <dbReference type="SMART" id="SM00547"/>
    </source>
</evidence>
<dbReference type="EMBL" id="BLQM01000371">
    <property type="protein sequence ID" value="GMH86144.1"/>
    <property type="molecule type" value="Genomic_DNA"/>
</dbReference>
<feature type="compositionally biased region" description="Low complexity" evidence="4">
    <location>
        <begin position="115"/>
        <end position="127"/>
    </location>
</feature>
<feature type="compositionally biased region" description="Low complexity" evidence="4">
    <location>
        <begin position="90"/>
        <end position="100"/>
    </location>
</feature>
<dbReference type="InterPro" id="IPR001876">
    <property type="entry name" value="Znf_RanBP2"/>
</dbReference>
<comment type="caution">
    <text evidence="6">The sequence shown here is derived from an EMBL/GenBank/DDBJ whole genome shotgun (WGS) entry which is preliminary data.</text>
</comment>